<dbReference type="SUPFAM" id="SSF55120">
    <property type="entry name" value="Pseudouridine synthase"/>
    <property type="match status" value="1"/>
</dbReference>
<evidence type="ECO:0000256" key="1">
    <source>
        <dbReference type="ARBA" id="ARBA00010876"/>
    </source>
</evidence>
<dbReference type="PANTHER" id="PTHR21600:SF87">
    <property type="entry name" value="RNA PSEUDOURIDYLATE SYNTHASE DOMAIN-CONTAINING PROTEIN 1"/>
    <property type="match status" value="1"/>
</dbReference>
<proteinExistence type="inferred from homology"/>
<protein>
    <recommendedName>
        <fullName evidence="2">Pseudouridine synthase RsuA/RluA-like domain-containing protein</fullName>
    </recommendedName>
</protein>
<dbReference type="InterPro" id="IPR006145">
    <property type="entry name" value="PsdUridine_synth_RsuA/RluA"/>
</dbReference>
<keyword evidence="4" id="KW-1185">Reference proteome</keyword>
<dbReference type="Proteomes" id="UP001159042">
    <property type="component" value="Unassembled WGS sequence"/>
</dbReference>
<dbReference type="Gene3D" id="3.30.2350.10">
    <property type="entry name" value="Pseudouridine synthase"/>
    <property type="match status" value="1"/>
</dbReference>
<evidence type="ECO:0000313" key="3">
    <source>
        <dbReference type="EMBL" id="KAJ8918698.1"/>
    </source>
</evidence>
<dbReference type="GO" id="GO:0003723">
    <property type="term" value="F:RNA binding"/>
    <property type="evidence" value="ECO:0007669"/>
    <property type="project" value="InterPro"/>
</dbReference>
<dbReference type="CDD" id="cd02869">
    <property type="entry name" value="PseudoU_synth_RluA_like"/>
    <property type="match status" value="1"/>
</dbReference>
<evidence type="ECO:0000313" key="4">
    <source>
        <dbReference type="Proteomes" id="UP001159042"/>
    </source>
</evidence>
<organism evidence="3 4">
    <name type="scientific">Exocentrus adspersus</name>
    <dbReference type="NCBI Taxonomy" id="1586481"/>
    <lineage>
        <taxon>Eukaryota</taxon>
        <taxon>Metazoa</taxon>
        <taxon>Ecdysozoa</taxon>
        <taxon>Arthropoda</taxon>
        <taxon>Hexapoda</taxon>
        <taxon>Insecta</taxon>
        <taxon>Pterygota</taxon>
        <taxon>Neoptera</taxon>
        <taxon>Endopterygota</taxon>
        <taxon>Coleoptera</taxon>
        <taxon>Polyphaga</taxon>
        <taxon>Cucujiformia</taxon>
        <taxon>Chrysomeloidea</taxon>
        <taxon>Cerambycidae</taxon>
        <taxon>Lamiinae</taxon>
        <taxon>Acanthocinini</taxon>
        <taxon>Exocentrus</taxon>
    </lineage>
</organism>
<accession>A0AAV8VWQ3</accession>
<dbReference type="InterPro" id="IPR050188">
    <property type="entry name" value="RluA_PseudoU_synthase"/>
</dbReference>
<dbReference type="EMBL" id="JANEYG010000023">
    <property type="protein sequence ID" value="KAJ8918698.1"/>
    <property type="molecule type" value="Genomic_DNA"/>
</dbReference>
<comment type="caution">
    <text evidence="3">The sequence shown here is derived from an EMBL/GenBank/DDBJ whole genome shotgun (WGS) entry which is preliminary data.</text>
</comment>
<gene>
    <name evidence="3" type="ORF">NQ315_015018</name>
</gene>
<dbReference type="PANTHER" id="PTHR21600">
    <property type="entry name" value="MITOCHONDRIAL RNA PSEUDOURIDINE SYNTHASE"/>
    <property type="match status" value="1"/>
</dbReference>
<dbReference type="GO" id="GO:0009982">
    <property type="term" value="F:pseudouridine synthase activity"/>
    <property type="evidence" value="ECO:0007669"/>
    <property type="project" value="InterPro"/>
</dbReference>
<reference evidence="3 4" key="1">
    <citation type="journal article" date="2023" name="Insect Mol. Biol.">
        <title>Genome sequencing provides insights into the evolution of gene families encoding plant cell wall-degrading enzymes in longhorned beetles.</title>
        <authorList>
            <person name="Shin N.R."/>
            <person name="Okamura Y."/>
            <person name="Kirsch R."/>
            <person name="Pauchet Y."/>
        </authorList>
    </citation>
    <scope>NUCLEOTIDE SEQUENCE [LARGE SCALE GENOMIC DNA]</scope>
    <source>
        <strain evidence="3">EAD_L_NR</strain>
    </source>
</reference>
<sequence>MDILVYYLKKIIALFRKQRINVLYNSDNILVINKQYDMKINSNKENEVTVQTLLKRQYPSLANERLFHEFYFPHRLDYATSGLMCIPKNKEACKAISSAFINRESKKYYVAILRGLLSKEVIDVNIAIGEDVREPDIQKMCTADSKYCIKSRSARTIFVTLDKGLFGNYPATKVLIRPVTGRRHQIRVHCSYLGHTIVGDYTYSNRKDTVPCRMFLHSLRLVLPNSIEPIDVESSDPFTGMKEWRIVKNINNVDNVTYDKFEDFL</sequence>
<dbReference type="Pfam" id="PF00849">
    <property type="entry name" value="PseudoU_synth_2"/>
    <property type="match status" value="1"/>
</dbReference>
<dbReference type="InterPro" id="IPR020103">
    <property type="entry name" value="PsdUridine_synth_cat_dom_sf"/>
</dbReference>
<feature type="domain" description="Pseudouridine synthase RsuA/RluA-like" evidence="2">
    <location>
        <begin position="28"/>
        <end position="191"/>
    </location>
</feature>
<dbReference type="AlphaFoldDB" id="A0AAV8VWQ3"/>
<comment type="similarity">
    <text evidence="1">Belongs to the pseudouridine synthase RluA family.</text>
</comment>
<evidence type="ECO:0000259" key="2">
    <source>
        <dbReference type="Pfam" id="PF00849"/>
    </source>
</evidence>
<dbReference type="GO" id="GO:0000455">
    <property type="term" value="P:enzyme-directed rRNA pseudouridine synthesis"/>
    <property type="evidence" value="ECO:0007669"/>
    <property type="project" value="TreeGrafter"/>
</dbReference>
<name>A0AAV8VWQ3_9CUCU</name>